<reference evidence="2" key="1">
    <citation type="submission" date="2020-02" db="EMBL/GenBank/DDBJ databases">
        <authorList>
            <person name="Meier V. D."/>
        </authorList>
    </citation>
    <scope>NUCLEOTIDE SEQUENCE</scope>
    <source>
        <strain evidence="2">AVDCRST_MAG48</strain>
    </source>
</reference>
<evidence type="ECO:0000313" key="2">
    <source>
        <dbReference type="EMBL" id="CAA9312891.1"/>
    </source>
</evidence>
<accession>A0A6J4KSF3</accession>
<organism evidence="2">
    <name type="scientific">uncultured Friedmanniella sp</name>
    <dbReference type="NCBI Taxonomy" id="335381"/>
    <lineage>
        <taxon>Bacteria</taxon>
        <taxon>Bacillati</taxon>
        <taxon>Actinomycetota</taxon>
        <taxon>Actinomycetes</taxon>
        <taxon>Propionibacteriales</taxon>
        <taxon>Nocardioidaceae</taxon>
        <taxon>Friedmanniella</taxon>
        <taxon>environmental samples</taxon>
    </lineage>
</organism>
<sequence length="98" mass="10496">MGAGSDPGAAGSSGPAALCRADRSATAVPWYGDARRPTVVRRTRAERLPEQSNALRDAGWTWRQHGDMEGLDHLCGPWAPGLGRPDCQGRRVPTTRST</sequence>
<gene>
    <name evidence="2" type="ORF">AVDCRST_MAG48-2180</name>
</gene>
<proteinExistence type="predicted"/>
<dbReference type="EMBL" id="CADCTS010000311">
    <property type="protein sequence ID" value="CAA9312891.1"/>
    <property type="molecule type" value="Genomic_DNA"/>
</dbReference>
<evidence type="ECO:0000256" key="1">
    <source>
        <dbReference type="SAM" id="MobiDB-lite"/>
    </source>
</evidence>
<feature type="region of interest" description="Disordered" evidence="1">
    <location>
        <begin position="79"/>
        <end position="98"/>
    </location>
</feature>
<protein>
    <submittedName>
        <fullName evidence="2">Uncharacterized protein</fullName>
    </submittedName>
</protein>
<dbReference type="AlphaFoldDB" id="A0A6J4KSF3"/>
<name>A0A6J4KSF3_9ACTN</name>